<evidence type="ECO:0000313" key="3">
    <source>
        <dbReference type="EMBL" id="GGG63254.1"/>
    </source>
</evidence>
<dbReference type="PANTHER" id="PTHR33392:SF6">
    <property type="entry name" value="POLYISOPRENYL-TEICHOIC ACID--PEPTIDOGLYCAN TEICHOIC ACID TRANSFERASE TAGU"/>
    <property type="match status" value="1"/>
</dbReference>
<sequence>MKPWVKKTLIGAGAFLLLVVAGGLGYSWYLYHHVKQTAAAIYEPIQPIEYKSKDPEVKANKTTEPAVKERIENKHPFTVLVMGVDERGNDKGRSDTLIVMAVNPNKKSILMFNIPRDTRTEIIGHGTTDKINHAYAFGGAEMSKQTVEHFLDYPIDYYIRVNMEGFAKLIDVIGGVQIDNPFAFFYEGHQFDKGALKLDGEEALLYSRMRYEDPRGDFGRNTRQREILKQVLKRALTFNSIKQIEKILDQLGSSVKTNISFDEMKTFITDYRSDLEQVDTVEISGSGSTINRVWYYIVGNGEKERIHNLLKNQMSGGDAQTKL</sequence>
<gene>
    <name evidence="3" type="primary">lytR</name>
    <name evidence="3" type="ORF">GCM10010918_16460</name>
</gene>
<dbReference type="EMBL" id="BMHY01000002">
    <property type="protein sequence ID" value="GGG63254.1"/>
    <property type="molecule type" value="Genomic_DNA"/>
</dbReference>
<evidence type="ECO:0000313" key="4">
    <source>
        <dbReference type="Proteomes" id="UP000600247"/>
    </source>
</evidence>
<dbReference type="Proteomes" id="UP000600247">
    <property type="component" value="Unassembled WGS sequence"/>
</dbReference>
<comment type="caution">
    <text evidence="3">The sequence shown here is derived from an EMBL/GenBank/DDBJ whole genome shotgun (WGS) entry which is preliminary data.</text>
</comment>
<feature type="domain" description="Cell envelope-related transcriptional attenuator" evidence="2">
    <location>
        <begin position="93"/>
        <end position="235"/>
    </location>
</feature>
<evidence type="ECO:0000256" key="1">
    <source>
        <dbReference type="ARBA" id="ARBA00006068"/>
    </source>
</evidence>
<dbReference type="PANTHER" id="PTHR33392">
    <property type="entry name" value="POLYISOPRENYL-TEICHOIC ACID--PEPTIDOGLYCAN TEICHOIC ACID TRANSFERASE TAGU"/>
    <property type="match status" value="1"/>
</dbReference>
<proteinExistence type="inferred from homology"/>
<dbReference type="Gene3D" id="3.40.630.190">
    <property type="entry name" value="LCP protein"/>
    <property type="match status" value="1"/>
</dbReference>
<name>A0A917LX98_9BACL</name>
<protein>
    <submittedName>
        <fullName evidence="3">Transcriptional regulator LytR</fullName>
    </submittedName>
</protein>
<dbReference type="Pfam" id="PF03816">
    <property type="entry name" value="LytR_cpsA_psr"/>
    <property type="match status" value="1"/>
</dbReference>
<keyword evidence="4" id="KW-1185">Reference proteome</keyword>
<reference evidence="3 4" key="1">
    <citation type="journal article" date="2014" name="Int. J. Syst. Evol. Microbiol.">
        <title>Complete genome sequence of Corynebacterium casei LMG S-19264T (=DSM 44701T), isolated from a smear-ripened cheese.</title>
        <authorList>
            <consortium name="US DOE Joint Genome Institute (JGI-PGF)"/>
            <person name="Walter F."/>
            <person name="Albersmeier A."/>
            <person name="Kalinowski J."/>
            <person name="Ruckert C."/>
        </authorList>
    </citation>
    <scope>NUCLEOTIDE SEQUENCE [LARGE SCALE GENOMIC DNA]</scope>
    <source>
        <strain evidence="3 4">CGMCC 1.15286</strain>
    </source>
</reference>
<dbReference type="AlphaFoldDB" id="A0A917LX98"/>
<dbReference type="InterPro" id="IPR050922">
    <property type="entry name" value="LytR/CpsA/Psr_CW_biosynth"/>
</dbReference>
<comment type="similarity">
    <text evidence="1">Belongs to the LytR/CpsA/Psr (LCP) family.</text>
</comment>
<organism evidence="3 4">
    <name type="scientific">Paenibacillus radicis</name>
    <name type="common">ex Gao et al. 2016</name>
    <dbReference type="NCBI Taxonomy" id="1737354"/>
    <lineage>
        <taxon>Bacteria</taxon>
        <taxon>Bacillati</taxon>
        <taxon>Bacillota</taxon>
        <taxon>Bacilli</taxon>
        <taxon>Bacillales</taxon>
        <taxon>Paenibacillaceae</taxon>
        <taxon>Paenibacillus</taxon>
    </lineage>
</organism>
<dbReference type="RefSeq" id="WP_188888416.1">
    <property type="nucleotide sequence ID" value="NZ_BMHY01000002.1"/>
</dbReference>
<dbReference type="NCBIfam" id="TIGR00350">
    <property type="entry name" value="lytR_cpsA_psr"/>
    <property type="match status" value="1"/>
</dbReference>
<evidence type="ECO:0000259" key="2">
    <source>
        <dbReference type="Pfam" id="PF03816"/>
    </source>
</evidence>
<dbReference type="InterPro" id="IPR004474">
    <property type="entry name" value="LytR_CpsA_psr"/>
</dbReference>
<accession>A0A917LX98</accession>